<protein>
    <submittedName>
        <fullName evidence="1">Uncharacterized protein</fullName>
    </submittedName>
</protein>
<accession>M7YV39</accession>
<name>M7YV39_TRIUA</name>
<gene>
    <name evidence="1" type="ORF">TRIUR3_02178</name>
</gene>
<proteinExistence type="predicted"/>
<dbReference type="EMBL" id="KD225520">
    <property type="protein sequence ID" value="EMS50986.1"/>
    <property type="molecule type" value="Genomic_DNA"/>
</dbReference>
<reference evidence="1" key="1">
    <citation type="journal article" date="2013" name="Nature">
        <title>Draft genome of the wheat A-genome progenitor Triticum urartu.</title>
        <authorList>
            <person name="Ling H.Q."/>
            <person name="Zhao S."/>
            <person name="Liu D."/>
            <person name="Wang J."/>
            <person name="Sun H."/>
            <person name="Zhang C."/>
            <person name="Fan H."/>
            <person name="Li D."/>
            <person name="Dong L."/>
            <person name="Tao Y."/>
            <person name="Gao C."/>
            <person name="Wu H."/>
            <person name="Li Y."/>
            <person name="Cui Y."/>
            <person name="Guo X."/>
            <person name="Zheng S."/>
            <person name="Wang B."/>
            <person name="Yu K."/>
            <person name="Liang Q."/>
            <person name="Yang W."/>
            <person name="Lou X."/>
            <person name="Chen J."/>
            <person name="Feng M."/>
            <person name="Jian J."/>
            <person name="Zhang X."/>
            <person name="Luo G."/>
            <person name="Jiang Y."/>
            <person name="Liu J."/>
            <person name="Wang Z."/>
            <person name="Sha Y."/>
            <person name="Zhang B."/>
            <person name="Wu H."/>
            <person name="Tang D."/>
            <person name="Shen Q."/>
            <person name="Xue P."/>
            <person name="Zou S."/>
            <person name="Wang X."/>
            <person name="Liu X."/>
            <person name="Wang F."/>
            <person name="Yang Y."/>
            <person name="An X."/>
            <person name="Dong Z."/>
            <person name="Zhang K."/>
            <person name="Zhang X."/>
            <person name="Luo M.C."/>
            <person name="Dvorak J."/>
            <person name="Tong Y."/>
            <person name="Wang J."/>
            <person name="Yang H."/>
            <person name="Li Z."/>
            <person name="Wang D."/>
            <person name="Zhang A."/>
            <person name="Wang J."/>
        </authorList>
    </citation>
    <scope>NUCLEOTIDE SEQUENCE</scope>
</reference>
<sequence>MESGQRIKDGQPLPPLQHARLCHLCRKRRREQDEKTKEKPCHLCPVHCVERGDRLGSAYAPPNYSPPRPFQSPHPFLASMLSNVKEMPPITNYDIHHYTLAPPWIAKILPSHDNQA</sequence>
<evidence type="ECO:0000313" key="1">
    <source>
        <dbReference type="EMBL" id="EMS50986.1"/>
    </source>
</evidence>
<organism evidence="1">
    <name type="scientific">Triticum urartu</name>
    <name type="common">Red wild einkorn</name>
    <name type="synonym">Crithodium urartu</name>
    <dbReference type="NCBI Taxonomy" id="4572"/>
    <lineage>
        <taxon>Eukaryota</taxon>
        <taxon>Viridiplantae</taxon>
        <taxon>Streptophyta</taxon>
        <taxon>Embryophyta</taxon>
        <taxon>Tracheophyta</taxon>
        <taxon>Spermatophyta</taxon>
        <taxon>Magnoliopsida</taxon>
        <taxon>Liliopsida</taxon>
        <taxon>Poales</taxon>
        <taxon>Poaceae</taxon>
        <taxon>BOP clade</taxon>
        <taxon>Pooideae</taxon>
        <taxon>Triticodae</taxon>
        <taxon>Triticeae</taxon>
        <taxon>Triticinae</taxon>
        <taxon>Triticum</taxon>
    </lineage>
</organism>
<dbReference type="AlphaFoldDB" id="M7YV39"/>